<dbReference type="PANTHER" id="PTHR22042">
    <property type="entry name" value="TANKYRASE 1 BINDING PROTEIN"/>
    <property type="match status" value="1"/>
</dbReference>
<feature type="region of interest" description="Disordered" evidence="1">
    <location>
        <begin position="1644"/>
        <end position="1712"/>
    </location>
</feature>
<feature type="compositionally biased region" description="Basic and acidic residues" evidence="1">
    <location>
        <begin position="767"/>
        <end position="778"/>
    </location>
</feature>
<name>A0ABQ0EHB7_APOSI</name>
<feature type="region of interest" description="Disordered" evidence="1">
    <location>
        <begin position="265"/>
        <end position="641"/>
    </location>
</feature>
<feature type="compositionally biased region" description="Polar residues" evidence="1">
    <location>
        <begin position="754"/>
        <end position="765"/>
    </location>
</feature>
<feature type="region of interest" description="Disordered" evidence="1">
    <location>
        <begin position="148"/>
        <end position="229"/>
    </location>
</feature>
<feature type="region of interest" description="Disordered" evidence="1">
    <location>
        <begin position="1"/>
        <end position="118"/>
    </location>
</feature>
<feature type="compositionally biased region" description="Basic residues" evidence="1">
    <location>
        <begin position="1734"/>
        <end position="1743"/>
    </location>
</feature>
<feature type="compositionally biased region" description="Polar residues" evidence="1">
    <location>
        <begin position="1518"/>
        <end position="1533"/>
    </location>
</feature>
<evidence type="ECO:0000259" key="2">
    <source>
        <dbReference type="SMART" id="SM01319"/>
    </source>
</evidence>
<sequence length="1929" mass="204615">MEEELAPAGPEPGDPRAKPPVKPKPRGLPSKPALPAKPSLLVPVGPRPPRGPLAELPSARKMNMLAGPQPYGGSKRPLPFTPRSSAEAPAGGEVTQESGKEDAGKEDLPPLTPPARCAALGGVRKAPAPFRPASERFAACTVEEILAKMEQPRKEIPASPDRLWGSRLTFNHDGSSRYGSRTYGVSCPREEDNKSPAKGWTQEGTAEIPAECPEEHSKTPEERQHAGAAGRGMLGSVDYPVFACEECDEFWLTSAQRFLQFGDIFPGAPLTRSRPAENLTSSLAMNGDLAKPASSEPPTDVSKTWVTSSADTVSECGNSTSPVPPAKVSAPASESPRLPSPQSSPCHSQLSETQSPAASEASVCLPATPASPSAALPDEPPCQSPSSELPAEAAPETLSPNSSLVEVETGSGHHSPEQSPVLLPQPLSEGAELPDVTRTFPCGEEAAARAHTESRPSSLAQRRFSEGVLRPPSQDQEKLGGSLAALPQGQGSQSALDRPFGSGTESNWSLSQSFEWTFPTRPSGQGVWRLDSPPPSPITEASEAAEAAEAAEVAEAGSWAVSGREERVSQLGPGMPSAPESPGKPISEVQANDPGISLPQRDDGDSQPQSPAVLPSTAEGPPRTPLLQAKESCEDQEPLAGQESLITLAAREAALPVLEPVLGQQQPTASDQPCILFVDAPDPGQALSTEEEVVTLGWAETTQPLTEAQEPCSVSPEPTGPESSSRWLDDLLASPPPNSGGARRAAGAELKDLQSPSTCSENCNCSRARDGLEPEPSDRSWPGELPSPVPVPGSPSSPGVVSGEVEGMAWPGERQASMSVLERLLANAALRDEAGRLRSPEPQARPPSGSGGLLGWAQKDLQSEFGVAADSHPSSFGPSSWSPDASQNYSLGGRSPGGDPGLGERDWSSKSGQGSGECSTGEWASRRSLGQEVVCESEAPVCERAVGKPAQLGTQGLEADAREWEFRKRDESQDRYSSRDKELQDQEFGKRDSLGSFSTRDASLQDWEFEKRGSVSTNQDTDENDQEQGMKNLSRGYSSHDAEEQDREFEKRDSGRGIHGSRATAQQDQEFGKSAWLKEYSGCGSQERGFGTRALSSGFSPEEAQQQDEEFEKKTPVGEDRFREASRDVGQLEEGASGGLLSPSTPNMQDGAARLKDEGNWQDGDSSQEIARLRGRMQADSQSPTSVDLEDKEREQRGWAGEFSLGVAAQSEAAFSPGRQDWSRDLCVEASESSYQFGIIGNDRVSGAGLSPSRKSGGGHFGSPGEAEAGAVDWTDQLGLRNLEVSSCVSSEGSSEARENVVGQMGWSDSLGLNSGDLARRSGTGESEEPRGMGVGVGEKDWTCNMEARSRDLPGQGEVGRHSQARESGVGEPDWSGAEAGEFLKSRERGVGQADWTPDLGLRNMAPGAGCSPGEARELGVGQVDWGDNLGLRNLEVPCDLEAGGSRGCGVGQMDWAQDLGLRNLRLCGAPSEVRECGVGRVGPDLELDPKSSGSLSPGLEAEDPLEDRELGVGETSGPETQGEDSSSPSFETPSEDTGMDTGEAPSLGARCGAKKTQRSYRQLVRSLATRHCLLAFTTPACVRVWPWAVRVGVRPSSCLARSPPSGSQSLLEGIMTASSSKGAPQRESAASGLRVLLEEEGVAAGAGQGEPQEPSRDPLPSSRPQPDGEASQVEEVDGTWSLTGGARQDEQVPAPPPRRPPRGLLPSCPSEDFSFIEDTEILDSAMYRSRANLGRKRGHRAPAIRPGGTLGLSESADSDTRLFQDSTEPRTSRVPSSDEEVVEEPQSRRTRMSLGTKGLKVNLFPGLSPSALKAKLRSRNRSAEEGEVTESKSSQKESSVQRSKSCKVPGLGKPLTLPPKPEKSSGSEGSSPNWLQALKLKKEKDLIRGQEVLPIRQSQAVPFLWGPQVRRQLEPQQGSDCSLLSLHF</sequence>
<feature type="compositionally biased region" description="Polar residues" evidence="1">
    <location>
        <begin position="503"/>
        <end position="523"/>
    </location>
</feature>
<feature type="domain" description="Tankyrase 1-binding protein C-terminal" evidence="2">
    <location>
        <begin position="1711"/>
        <end position="1883"/>
    </location>
</feature>
<feature type="compositionally biased region" description="Basic and acidic residues" evidence="1">
    <location>
        <begin position="1038"/>
        <end position="1056"/>
    </location>
</feature>
<feature type="compositionally biased region" description="Polar residues" evidence="1">
    <location>
        <begin position="1027"/>
        <end position="1037"/>
    </location>
</feature>
<proteinExistence type="predicted"/>
<feature type="compositionally biased region" description="Polar residues" evidence="1">
    <location>
        <begin position="909"/>
        <end position="918"/>
    </location>
</feature>
<feature type="compositionally biased region" description="Basic and acidic residues" evidence="1">
    <location>
        <begin position="1338"/>
        <end position="1352"/>
    </location>
</feature>
<dbReference type="SMART" id="SM01319">
    <property type="entry name" value="Tankyrase_bdg_C"/>
    <property type="match status" value="1"/>
</dbReference>
<dbReference type="Proteomes" id="UP001623349">
    <property type="component" value="Unassembled WGS sequence"/>
</dbReference>
<feature type="compositionally biased region" description="Pro residues" evidence="1">
    <location>
        <begin position="785"/>
        <end position="795"/>
    </location>
</feature>
<feature type="compositionally biased region" description="Low complexity" evidence="1">
    <location>
        <begin position="326"/>
        <end position="336"/>
    </location>
</feature>
<feature type="compositionally biased region" description="Polar residues" evidence="1">
    <location>
        <begin position="340"/>
        <end position="357"/>
    </location>
</feature>
<accession>A0ABQ0EHB7</accession>
<evidence type="ECO:0000256" key="1">
    <source>
        <dbReference type="SAM" id="MobiDB-lite"/>
    </source>
</evidence>
<feature type="compositionally biased region" description="Low complexity" evidence="1">
    <location>
        <begin position="1837"/>
        <end position="1856"/>
    </location>
</feature>
<protein>
    <submittedName>
        <fullName evidence="3">182 kDa tankyrase-1-binding protein</fullName>
    </submittedName>
</protein>
<feature type="compositionally biased region" description="Basic and acidic residues" evidence="1">
    <location>
        <begin position="1822"/>
        <end position="1836"/>
    </location>
</feature>
<feature type="compositionally biased region" description="Low complexity" evidence="1">
    <location>
        <begin position="871"/>
        <end position="893"/>
    </location>
</feature>
<feature type="region of interest" description="Disordered" evidence="1">
    <location>
        <begin position="832"/>
        <end position="930"/>
    </location>
</feature>
<feature type="region of interest" description="Disordered" evidence="1">
    <location>
        <begin position="1289"/>
        <end position="1419"/>
    </location>
</feature>
<dbReference type="EMBL" id="BAAFST010000002">
    <property type="protein sequence ID" value="GAB1286519.1"/>
    <property type="molecule type" value="Genomic_DNA"/>
</dbReference>
<evidence type="ECO:0000313" key="3">
    <source>
        <dbReference type="EMBL" id="GAB1286519.1"/>
    </source>
</evidence>
<dbReference type="PANTHER" id="PTHR22042:SF2">
    <property type="entry name" value="182 KDA TANKYRASE-1-BINDING PROTEIN"/>
    <property type="match status" value="1"/>
</dbReference>
<feature type="compositionally biased region" description="Basic and acidic residues" evidence="1">
    <location>
        <begin position="98"/>
        <end position="108"/>
    </location>
</feature>
<dbReference type="Pfam" id="PF15327">
    <property type="entry name" value="Tankyrase_bdg_C"/>
    <property type="match status" value="1"/>
</dbReference>
<feature type="compositionally biased region" description="Polar residues" evidence="1">
    <location>
        <begin position="301"/>
        <end position="318"/>
    </location>
</feature>
<feature type="compositionally biased region" description="Low complexity" evidence="1">
    <location>
        <begin position="796"/>
        <end position="807"/>
    </location>
</feature>
<feature type="region of interest" description="Disordered" evidence="1">
    <location>
        <begin position="1733"/>
        <end position="1876"/>
    </location>
</feature>
<feature type="region of interest" description="Disordered" evidence="1">
    <location>
        <begin position="1480"/>
        <end position="1554"/>
    </location>
</feature>
<feature type="region of interest" description="Disordered" evidence="1">
    <location>
        <begin position="1248"/>
        <end position="1273"/>
    </location>
</feature>
<feature type="compositionally biased region" description="Polar residues" evidence="1">
    <location>
        <begin position="168"/>
        <end position="179"/>
    </location>
</feature>
<evidence type="ECO:0000313" key="4">
    <source>
        <dbReference type="Proteomes" id="UP001623349"/>
    </source>
</evidence>
<reference evidence="3 4" key="1">
    <citation type="submission" date="2024-08" db="EMBL/GenBank/DDBJ databases">
        <title>The draft genome of Apodemus speciosus.</title>
        <authorList>
            <person name="Nabeshima K."/>
            <person name="Suzuki S."/>
            <person name="Onuma M."/>
        </authorList>
    </citation>
    <scope>NUCLEOTIDE SEQUENCE [LARGE SCALE GENOMIC DNA]</scope>
    <source>
        <strain evidence="3">IB14-021</strain>
    </source>
</reference>
<feature type="compositionally biased region" description="Basic and acidic residues" evidence="1">
    <location>
        <begin position="1111"/>
        <end position="1127"/>
    </location>
</feature>
<feature type="compositionally biased region" description="Low complexity" evidence="1">
    <location>
        <begin position="540"/>
        <end position="556"/>
    </location>
</feature>
<gene>
    <name evidence="3" type="ORF">APTSU1_000174900</name>
</gene>
<feature type="region of interest" description="Disordered" evidence="1">
    <location>
        <begin position="945"/>
        <end position="1070"/>
    </location>
</feature>
<feature type="compositionally biased region" description="Basic and acidic residues" evidence="1">
    <location>
        <begin position="959"/>
        <end position="993"/>
    </location>
</feature>
<keyword evidence="4" id="KW-1185">Reference proteome</keyword>
<feature type="region of interest" description="Disordered" evidence="1">
    <location>
        <begin position="699"/>
        <end position="810"/>
    </location>
</feature>
<feature type="compositionally biased region" description="Basic and acidic residues" evidence="1">
    <location>
        <begin position="1759"/>
        <end position="1772"/>
    </location>
</feature>
<organism evidence="3 4">
    <name type="scientific">Apodemus speciosus</name>
    <name type="common">Large Japanese field mouse</name>
    <dbReference type="NCBI Taxonomy" id="105296"/>
    <lineage>
        <taxon>Eukaryota</taxon>
        <taxon>Metazoa</taxon>
        <taxon>Chordata</taxon>
        <taxon>Craniata</taxon>
        <taxon>Vertebrata</taxon>
        <taxon>Euteleostomi</taxon>
        <taxon>Mammalia</taxon>
        <taxon>Eutheria</taxon>
        <taxon>Euarchontoglires</taxon>
        <taxon>Glires</taxon>
        <taxon>Rodentia</taxon>
        <taxon>Myomorpha</taxon>
        <taxon>Muroidea</taxon>
        <taxon>Muridae</taxon>
        <taxon>Murinae</taxon>
        <taxon>Apodemus</taxon>
    </lineage>
</organism>
<dbReference type="InterPro" id="IPR040006">
    <property type="entry name" value="TNKS1BP1-like"/>
</dbReference>
<dbReference type="InterPro" id="IPR032764">
    <property type="entry name" value="Tankyrase-bd_C"/>
</dbReference>
<feature type="compositionally biased region" description="Basic and acidic residues" evidence="1">
    <location>
        <begin position="213"/>
        <end position="225"/>
    </location>
</feature>
<feature type="compositionally biased region" description="Low complexity" evidence="1">
    <location>
        <begin position="1644"/>
        <end position="1653"/>
    </location>
</feature>
<feature type="compositionally biased region" description="Low complexity" evidence="1">
    <location>
        <begin position="365"/>
        <end position="377"/>
    </location>
</feature>
<comment type="caution">
    <text evidence="3">The sequence shown here is derived from an EMBL/GenBank/DDBJ whole genome shotgun (WGS) entry which is preliminary data.</text>
</comment>
<feature type="region of interest" description="Disordered" evidence="1">
    <location>
        <begin position="1089"/>
        <end position="1198"/>
    </location>
</feature>